<gene>
    <name evidence="2" type="ORF">Salat_2916200</name>
</gene>
<sequence>MEKARGEGHDPLTDLRIRLNKKCNAEKGKEGAAQTTSLCPAPQGPIVDDGGVQNRVAGTATQSGDRGVRPAMQTRKEGNEGNSSSMPSLETINESEIKSMTTSTRLKEWL</sequence>
<dbReference type="Proteomes" id="UP001293254">
    <property type="component" value="Unassembled WGS sequence"/>
</dbReference>
<keyword evidence="3" id="KW-1185">Reference proteome</keyword>
<evidence type="ECO:0000256" key="1">
    <source>
        <dbReference type="SAM" id="MobiDB-lite"/>
    </source>
</evidence>
<reference evidence="2" key="1">
    <citation type="submission" date="2020-06" db="EMBL/GenBank/DDBJ databases">
        <authorList>
            <person name="Li T."/>
            <person name="Hu X."/>
            <person name="Zhang T."/>
            <person name="Song X."/>
            <person name="Zhang H."/>
            <person name="Dai N."/>
            <person name="Sheng W."/>
            <person name="Hou X."/>
            <person name="Wei L."/>
        </authorList>
    </citation>
    <scope>NUCLEOTIDE SEQUENCE</scope>
    <source>
        <strain evidence="2">3651</strain>
        <tissue evidence="2">Leaf</tissue>
    </source>
</reference>
<dbReference type="EMBL" id="JACGWO010000013">
    <property type="protein sequence ID" value="KAK4412691.1"/>
    <property type="molecule type" value="Genomic_DNA"/>
</dbReference>
<name>A0AAE1XIY3_9LAMI</name>
<evidence type="ECO:0000313" key="3">
    <source>
        <dbReference type="Proteomes" id="UP001293254"/>
    </source>
</evidence>
<reference evidence="2" key="2">
    <citation type="journal article" date="2024" name="Plant">
        <title>Genomic evolution and insights into agronomic trait innovations of Sesamum species.</title>
        <authorList>
            <person name="Miao H."/>
            <person name="Wang L."/>
            <person name="Qu L."/>
            <person name="Liu H."/>
            <person name="Sun Y."/>
            <person name="Le M."/>
            <person name="Wang Q."/>
            <person name="Wei S."/>
            <person name="Zheng Y."/>
            <person name="Lin W."/>
            <person name="Duan Y."/>
            <person name="Cao H."/>
            <person name="Xiong S."/>
            <person name="Wang X."/>
            <person name="Wei L."/>
            <person name="Li C."/>
            <person name="Ma Q."/>
            <person name="Ju M."/>
            <person name="Zhao R."/>
            <person name="Li G."/>
            <person name="Mu C."/>
            <person name="Tian Q."/>
            <person name="Mei H."/>
            <person name="Zhang T."/>
            <person name="Gao T."/>
            <person name="Zhang H."/>
        </authorList>
    </citation>
    <scope>NUCLEOTIDE SEQUENCE</scope>
    <source>
        <strain evidence="2">3651</strain>
    </source>
</reference>
<feature type="compositionally biased region" description="Polar residues" evidence="1">
    <location>
        <begin position="80"/>
        <end position="104"/>
    </location>
</feature>
<protein>
    <submittedName>
        <fullName evidence="2">Uncharacterized protein</fullName>
    </submittedName>
</protein>
<organism evidence="2 3">
    <name type="scientific">Sesamum alatum</name>
    <dbReference type="NCBI Taxonomy" id="300844"/>
    <lineage>
        <taxon>Eukaryota</taxon>
        <taxon>Viridiplantae</taxon>
        <taxon>Streptophyta</taxon>
        <taxon>Embryophyta</taxon>
        <taxon>Tracheophyta</taxon>
        <taxon>Spermatophyta</taxon>
        <taxon>Magnoliopsida</taxon>
        <taxon>eudicotyledons</taxon>
        <taxon>Gunneridae</taxon>
        <taxon>Pentapetalae</taxon>
        <taxon>asterids</taxon>
        <taxon>lamiids</taxon>
        <taxon>Lamiales</taxon>
        <taxon>Pedaliaceae</taxon>
        <taxon>Sesamum</taxon>
    </lineage>
</organism>
<dbReference type="AlphaFoldDB" id="A0AAE1XIY3"/>
<proteinExistence type="predicted"/>
<evidence type="ECO:0000313" key="2">
    <source>
        <dbReference type="EMBL" id="KAK4412691.1"/>
    </source>
</evidence>
<comment type="caution">
    <text evidence="2">The sequence shown here is derived from an EMBL/GenBank/DDBJ whole genome shotgun (WGS) entry which is preliminary data.</text>
</comment>
<accession>A0AAE1XIY3</accession>
<feature type="region of interest" description="Disordered" evidence="1">
    <location>
        <begin position="25"/>
        <end position="110"/>
    </location>
</feature>